<reference evidence="2 3" key="1">
    <citation type="journal article" date="2017" name="Front. Microbiol.">
        <title>New Insights into the Diversity of the Genus Faecalibacterium.</title>
        <authorList>
            <person name="Benevides L."/>
            <person name="Burman S."/>
            <person name="Martin R."/>
            <person name="Robert V."/>
            <person name="Thomas M."/>
            <person name="Miquel S."/>
            <person name="Chain F."/>
            <person name="Sokol H."/>
            <person name="Bermudez-Humaran L.G."/>
            <person name="Morrison M."/>
            <person name="Langella P."/>
            <person name="Azevedo V.A."/>
            <person name="Chatel J.M."/>
            <person name="Soares S."/>
        </authorList>
    </citation>
    <scope>NUCLEOTIDE SEQUENCE [LARGE SCALE GENOMIC DNA]</scope>
    <source>
        <strain evidence="2 3">CNCM I 4546</strain>
    </source>
</reference>
<protein>
    <submittedName>
        <fullName evidence="2">Relaxase</fullName>
    </submittedName>
</protein>
<dbReference type="AlphaFoldDB" id="A0A2A6ZZ01"/>
<proteinExistence type="predicted"/>
<name>A0A2A6ZZ01_9FIRM</name>
<feature type="domain" description="MobA/VirD2-like nuclease" evidence="1">
    <location>
        <begin position="27"/>
        <end position="161"/>
    </location>
</feature>
<sequence>MAATRLIALHKNKGKSVAACLKSRTDYAQNPDKTNKGELVSSYECSPLTADEEFMLSKRQYELMTGRRQKSDVIAYQIRQSFKPGEITAEEANKVGYELAMRFTKGKYAFIVATHTDREHIHNHINYNSTALDSTRKFRDFLLSGLAVQRLSDLICLEHQLSVIEKKPYRERQKRTLYPPKESNRDKLCSVIDGILLNEKPASFEGFLQKLEQQGYEIKRGKYTSVKGTRQKRFIRFRTLGAGYSEDEIKAVLEGKAKHQPYQKQPPKEQPFHLLVDIQAKLSEGKGEGYARWAKHYNLKEMSKTLIFLQENKIGSIEEMQERMDASTARYHELGDSIKASEKRLAEIAVLKAHIINYAKTRPVYDAYRKTGYSKRFLETHRTEITLHKAAKAAFDEANLKMLPKVKELDAEYSKLLTEKKARYPDYRKAKEEMQELLRAKRNVEMFFAEEKSIAEKMKSR</sequence>
<comment type="caution">
    <text evidence="2">The sequence shown here is derived from an EMBL/GenBank/DDBJ whole genome shotgun (WGS) entry which is preliminary data.</text>
</comment>
<dbReference type="RefSeq" id="WP_097783373.1">
    <property type="nucleotide sequence ID" value="NZ_NMTV01000055.1"/>
</dbReference>
<dbReference type="InterPro" id="IPR005094">
    <property type="entry name" value="Endonuclease_MobA/VirD2"/>
</dbReference>
<accession>A0A2A6ZZ01</accession>
<evidence type="ECO:0000259" key="1">
    <source>
        <dbReference type="Pfam" id="PF03432"/>
    </source>
</evidence>
<gene>
    <name evidence="2" type="ORF">CGS55_09665</name>
</gene>
<evidence type="ECO:0000313" key="2">
    <source>
        <dbReference type="EMBL" id="PDX72159.1"/>
    </source>
</evidence>
<dbReference type="Proteomes" id="UP000219901">
    <property type="component" value="Unassembled WGS sequence"/>
</dbReference>
<dbReference type="EMBL" id="NMTV01000055">
    <property type="protein sequence ID" value="PDX72159.1"/>
    <property type="molecule type" value="Genomic_DNA"/>
</dbReference>
<dbReference type="Pfam" id="PF03432">
    <property type="entry name" value="Relaxase"/>
    <property type="match status" value="1"/>
</dbReference>
<organism evidence="2 3">
    <name type="scientific">Faecalibacterium prausnitzii</name>
    <dbReference type="NCBI Taxonomy" id="853"/>
    <lineage>
        <taxon>Bacteria</taxon>
        <taxon>Bacillati</taxon>
        <taxon>Bacillota</taxon>
        <taxon>Clostridia</taxon>
        <taxon>Eubacteriales</taxon>
        <taxon>Oscillospiraceae</taxon>
        <taxon>Faecalibacterium</taxon>
    </lineage>
</organism>
<evidence type="ECO:0000313" key="3">
    <source>
        <dbReference type="Proteomes" id="UP000219901"/>
    </source>
</evidence>